<dbReference type="EMBL" id="JBFXLU010000004">
    <property type="protein sequence ID" value="KAL2857364.1"/>
    <property type="molecule type" value="Genomic_DNA"/>
</dbReference>
<name>A0ABR4KYK3_9EURO</name>
<feature type="region of interest" description="Disordered" evidence="1">
    <location>
        <begin position="30"/>
        <end position="61"/>
    </location>
</feature>
<dbReference type="InterPro" id="IPR016193">
    <property type="entry name" value="Cytidine_deaminase-like"/>
</dbReference>
<reference evidence="4 5" key="1">
    <citation type="submission" date="2024-07" db="EMBL/GenBank/DDBJ databases">
        <title>Section-level genome sequencing and comparative genomics of Aspergillus sections Usti and Cavernicolus.</title>
        <authorList>
            <consortium name="Lawrence Berkeley National Laboratory"/>
            <person name="Nybo J.L."/>
            <person name="Vesth T.C."/>
            <person name="Theobald S."/>
            <person name="Frisvad J.C."/>
            <person name="Larsen T.O."/>
            <person name="Kjaerboelling I."/>
            <person name="Rothschild-Mancinelli K."/>
            <person name="Lyhne E.K."/>
            <person name="Kogle M.E."/>
            <person name="Barry K."/>
            <person name="Clum A."/>
            <person name="Na H."/>
            <person name="Ledsgaard L."/>
            <person name="Lin J."/>
            <person name="Lipzen A."/>
            <person name="Kuo A."/>
            <person name="Riley R."/>
            <person name="Mondo S."/>
            <person name="Labutti K."/>
            <person name="Haridas S."/>
            <person name="Pangalinan J."/>
            <person name="Salamov A.A."/>
            <person name="Simmons B.A."/>
            <person name="Magnuson J.K."/>
            <person name="Chen J."/>
            <person name="Drula E."/>
            <person name="Henrissat B."/>
            <person name="Wiebenga A."/>
            <person name="Lubbers R.J."/>
            <person name="Gomes A.C."/>
            <person name="Makela M.R."/>
            <person name="Stajich J."/>
            <person name="Grigoriev I.V."/>
            <person name="Mortensen U.H."/>
            <person name="De Vries R.P."/>
            <person name="Baker S.E."/>
            <person name="Andersen M.R."/>
        </authorList>
    </citation>
    <scope>NUCLEOTIDE SEQUENCE [LARGE SCALE GENOMIC DNA]</scope>
    <source>
        <strain evidence="4 5">CBS 123904</strain>
    </source>
</reference>
<dbReference type="SUPFAM" id="SSF53927">
    <property type="entry name" value="Cytidine deaminase-like"/>
    <property type="match status" value="1"/>
</dbReference>
<feature type="chain" id="PRO_5046506522" evidence="2">
    <location>
        <begin position="24"/>
        <end position="264"/>
    </location>
</feature>
<evidence type="ECO:0000313" key="5">
    <source>
        <dbReference type="Proteomes" id="UP001610446"/>
    </source>
</evidence>
<accession>A0ABR4KYK3</accession>
<evidence type="ECO:0000259" key="3">
    <source>
        <dbReference type="PROSITE" id="PS51747"/>
    </source>
</evidence>
<evidence type="ECO:0000256" key="2">
    <source>
        <dbReference type="SAM" id="SignalP"/>
    </source>
</evidence>
<proteinExistence type="predicted"/>
<dbReference type="PANTHER" id="PTHR11079">
    <property type="entry name" value="CYTOSINE DEAMINASE FAMILY MEMBER"/>
    <property type="match status" value="1"/>
</dbReference>
<organism evidence="4 5">
    <name type="scientific">Aspergillus pseudoustus</name>
    <dbReference type="NCBI Taxonomy" id="1810923"/>
    <lineage>
        <taxon>Eukaryota</taxon>
        <taxon>Fungi</taxon>
        <taxon>Dikarya</taxon>
        <taxon>Ascomycota</taxon>
        <taxon>Pezizomycotina</taxon>
        <taxon>Eurotiomycetes</taxon>
        <taxon>Eurotiomycetidae</taxon>
        <taxon>Eurotiales</taxon>
        <taxon>Aspergillaceae</taxon>
        <taxon>Aspergillus</taxon>
        <taxon>Aspergillus subgen. Nidulantes</taxon>
    </lineage>
</organism>
<dbReference type="Gene3D" id="3.40.140.10">
    <property type="entry name" value="Cytidine Deaminase, domain 2"/>
    <property type="match status" value="1"/>
</dbReference>
<dbReference type="Pfam" id="PF00383">
    <property type="entry name" value="dCMP_cyt_deam_1"/>
    <property type="match status" value="1"/>
</dbReference>
<dbReference type="PROSITE" id="PS51747">
    <property type="entry name" value="CYT_DCMP_DEAMINASES_2"/>
    <property type="match status" value="1"/>
</dbReference>
<evidence type="ECO:0000313" key="4">
    <source>
        <dbReference type="EMBL" id="KAL2857364.1"/>
    </source>
</evidence>
<keyword evidence="2" id="KW-0732">Signal</keyword>
<comment type="caution">
    <text evidence="4">The sequence shown here is derived from an EMBL/GenBank/DDBJ whole genome shotgun (WGS) entry which is preliminary data.</text>
</comment>
<evidence type="ECO:0000256" key="1">
    <source>
        <dbReference type="SAM" id="MobiDB-lite"/>
    </source>
</evidence>
<dbReference type="InterPro" id="IPR002125">
    <property type="entry name" value="CMP_dCMP_dom"/>
</dbReference>
<dbReference type="Proteomes" id="UP001610446">
    <property type="component" value="Unassembled WGS sequence"/>
</dbReference>
<keyword evidence="5" id="KW-1185">Reference proteome</keyword>
<feature type="compositionally biased region" description="Polar residues" evidence="1">
    <location>
        <begin position="30"/>
        <end position="54"/>
    </location>
</feature>
<gene>
    <name evidence="4" type="ORF">BJY01DRAFT_242436</name>
</gene>
<feature type="signal peptide" evidence="2">
    <location>
        <begin position="1"/>
        <end position="23"/>
    </location>
</feature>
<dbReference type="PANTHER" id="PTHR11079:SF203">
    <property type="entry name" value="CMP_DCMP-TYPE DEAMINASE DOMAIN-CONTAINING PROTEIN"/>
    <property type="match status" value="1"/>
</dbReference>
<protein>
    <submittedName>
        <fullName evidence="4">Cytidine deaminase-like protein</fullName>
    </submittedName>
</protein>
<feature type="domain" description="CMP/dCMP-type deaminase" evidence="3">
    <location>
        <begin position="69"/>
        <end position="206"/>
    </location>
</feature>
<sequence length="264" mass="28314">MLGLNRIASLVPLLTLLTIPTSAHFIPNNPIQPNTDTTHSHSQFPFPNNLTTPRTNHESADRGSIIPLTTREHWMRQTLVALNASGLPCPFYPFAAAVVNHTGSNNNGPGPGELICTGINSGRQSGNMMLHGEVAAIINCTAILQDPQGRFRLSPAETIAAFAEFSLYTNAESCPMCASAIRWNGFKEYIYGTSIDTLVEYGFAQITISSEEIFNAAEGLPSSTSLLGGVLTGQTDALFAWQFDDAHPCPRGCARAEEGSCTSV</sequence>